<protein>
    <submittedName>
        <fullName evidence="1">Uncharacterized protein</fullName>
    </submittedName>
</protein>
<accession>A0A7U7ID94</accession>
<dbReference type="KEGG" id="sar:SAR1325b"/>
<name>A0A7U7ID94_STAAR</name>
<dbReference type="AlphaFoldDB" id="A0A7U7ID94"/>
<proteinExistence type="predicted"/>
<dbReference type="Proteomes" id="UP000000596">
    <property type="component" value="Chromosome"/>
</dbReference>
<evidence type="ECO:0000313" key="2">
    <source>
        <dbReference type="Proteomes" id="UP000000596"/>
    </source>
</evidence>
<evidence type="ECO:0000313" key="1">
    <source>
        <dbReference type="EMBL" id="CAG40324.1"/>
    </source>
</evidence>
<reference evidence="1 2" key="1">
    <citation type="journal article" date="2004" name="Proc. Natl. Acad. Sci. U.S.A.">
        <title>Complete genomes of two clinical Staphylococcus aureus strains: evidence for the rapid evolution of virulence and drug resistance.</title>
        <authorList>
            <person name="Holden M.T.G."/>
            <person name="Feil E.J."/>
            <person name="Lindsay J.A."/>
            <person name="Peacock S.J."/>
            <person name="Day N.P.J."/>
            <person name="Enright M.C."/>
            <person name="Foster T.J."/>
            <person name="Moore C.E."/>
            <person name="Hurst L."/>
            <person name="Atkin R."/>
            <person name="Barron A."/>
            <person name="Bason N."/>
            <person name="Bentley S.D."/>
            <person name="Chillingworth C."/>
            <person name="Chillingworth T."/>
            <person name="Churcher C."/>
            <person name="Clark L."/>
            <person name="Corton C."/>
            <person name="Cronin A."/>
            <person name="Doggett J."/>
            <person name="Dowd L."/>
            <person name="Feltwell T."/>
            <person name="Hance Z."/>
            <person name="Harris B."/>
            <person name="Hauser H."/>
            <person name="Holroyd S."/>
            <person name="Jagels K."/>
            <person name="James K.D."/>
            <person name="Lennard N."/>
            <person name="Line A."/>
            <person name="Mayes R."/>
            <person name="Moule S."/>
            <person name="Mungall K."/>
            <person name="Ormond D."/>
            <person name="Quail M.A."/>
            <person name="Rabbinowitsch E."/>
            <person name="Rutherford K."/>
            <person name="Sanders M."/>
            <person name="Sharp S."/>
            <person name="Simmonds M."/>
            <person name="Stevens K."/>
            <person name="Whitehead S."/>
            <person name="Barrell B.G."/>
            <person name="Spratt B.G."/>
            <person name="Parkhill J."/>
        </authorList>
    </citation>
    <scope>NUCLEOTIDE SEQUENCE [LARGE SCALE GENOMIC DNA]</scope>
    <source>
        <strain evidence="1 2">MRSA252</strain>
    </source>
</reference>
<organism evidence="1 2">
    <name type="scientific">Staphylococcus aureus (strain MRSA252)</name>
    <dbReference type="NCBI Taxonomy" id="282458"/>
    <lineage>
        <taxon>Bacteria</taxon>
        <taxon>Bacillati</taxon>
        <taxon>Bacillota</taxon>
        <taxon>Bacilli</taxon>
        <taxon>Bacillales</taxon>
        <taxon>Staphylococcaceae</taxon>
        <taxon>Staphylococcus</taxon>
    </lineage>
</organism>
<dbReference type="EMBL" id="BX571856">
    <property type="protein sequence ID" value="CAG40324.1"/>
    <property type="molecule type" value="Genomic_DNA"/>
</dbReference>
<gene>
    <name evidence="1" type="ORF">SAR1325b</name>
</gene>
<sequence length="36" mass="4346">MLIHYFHKITTTIIILLKSRQIKVNTAQINNFKYIK</sequence>